<accession>A0A8C2F086</accession>
<dbReference type="InterPro" id="IPR039684">
    <property type="entry name" value="FANCG"/>
</dbReference>
<sequence>MSVIPCLVDRWSEENNNIILTWKQNERGLEPNQHVRKRCWSESLKLLQKIRGIPAATERLELEMTVSYNTFLFSLNFCNASEIEESLTNSLSRALEACGSQVSCSDPVQLWEAVLQTLGSSVYVPCVHKLLLIQWMLWLMQCQSERVLTLLMQTNHKREHSAPVNLQTETRNLALSTEEDSSLKVAMAAKDLKDLLHICTVMCEGVEQMKMERYSEALEAFQEAQGLPSPRSLLGQIHTLTGQSFAKLGQPHCALHFYRKAVEVDGACLSALYQSALVFRQLGNPKAEIEALHLLYSAVQLQSDKSSSSASLVSPAVLFGGAQMTFISRVPSPSLILHTLAHTCLIKKYIYFVSISISDGVEYYLDLLASLQSDGKDLILTGDGTSFPRIPVVYLEAGFALLKAKRYCDALVVCEEVITSTLDFIPERLLLDADEKLKGADSDVVLENVDLVLWAGAAHLLQAQAHWKLKDTKEAITNFTRAINQLVKVFIKQKDWKQKHFGNTEAMIERMVTVEAAKGQALAGRGLCFLEGGQLKEALRDLNLSLQMTPGCKNTEMWLTEVLWRLDRREEASAHWREVHSTEDAPKSVKLPLYLQLWPDDTAFDFSDLKKKMEGYIQAKKT</sequence>
<dbReference type="SUPFAM" id="SSF48452">
    <property type="entry name" value="TPR-like"/>
    <property type="match status" value="1"/>
</dbReference>
<dbReference type="Gene3D" id="1.25.40.10">
    <property type="entry name" value="Tetratricopeptide repeat domain"/>
    <property type="match status" value="2"/>
</dbReference>
<dbReference type="GO" id="GO:0036297">
    <property type="term" value="P:interstrand cross-link repair"/>
    <property type="evidence" value="ECO:0007669"/>
    <property type="project" value="InterPro"/>
</dbReference>
<name>A0A8C2F086_CYPCA</name>
<dbReference type="PANTHER" id="PTHR15254:SF2">
    <property type="entry name" value="FANCONI ANEMIA GROUP G PROTEIN"/>
    <property type="match status" value="1"/>
</dbReference>
<organism evidence="1 2">
    <name type="scientific">Cyprinus carpio</name>
    <name type="common">Common carp</name>
    <dbReference type="NCBI Taxonomy" id="7962"/>
    <lineage>
        <taxon>Eukaryota</taxon>
        <taxon>Metazoa</taxon>
        <taxon>Chordata</taxon>
        <taxon>Craniata</taxon>
        <taxon>Vertebrata</taxon>
        <taxon>Euteleostomi</taxon>
        <taxon>Actinopterygii</taxon>
        <taxon>Neopterygii</taxon>
        <taxon>Teleostei</taxon>
        <taxon>Ostariophysi</taxon>
        <taxon>Cypriniformes</taxon>
        <taxon>Cyprinidae</taxon>
        <taxon>Cyprininae</taxon>
        <taxon>Cyprinus</taxon>
    </lineage>
</organism>
<dbReference type="AlphaFoldDB" id="A0A8C2F086"/>
<reference evidence="1" key="1">
    <citation type="submission" date="2025-08" db="UniProtKB">
        <authorList>
            <consortium name="Ensembl"/>
        </authorList>
    </citation>
    <scope>IDENTIFICATION</scope>
</reference>
<evidence type="ECO:0000313" key="1">
    <source>
        <dbReference type="Ensembl" id="ENSCCRP00020048819.1"/>
    </source>
</evidence>
<dbReference type="GO" id="GO:0043240">
    <property type="term" value="C:Fanconi anaemia nuclear complex"/>
    <property type="evidence" value="ECO:0007669"/>
    <property type="project" value="InterPro"/>
</dbReference>
<dbReference type="InterPro" id="IPR019734">
    <property type="entry name" value="TPR_rpt"/>
</dbReference>
<evidence type="ECO:0000313" key="2">
    <source>
        <dbReference type="Proteomes" id="UP000694701"/>
    </source>
</evidence>
<dbReference type="Pfam" id="PF13181">
    <property type="entry name" value="TPR_8"/>
    <property type="match status" value="1"/>
</dbReference>
<dbReference type="SMART" id="SM00028">
    <property type="entry name" value="TPR"/>
    <property type="match status" value="5"/>
</dbReference>
<protein>
    <submittedName>
        <fullName evidence="1">FA complementation group G</fullName>
    </submittedName>
</protein>
<proteinExistence type="predicted"/>
<dbReference type="Proteomes" id="UP000694701">
    <property type="component" value="Unplaced"/>
</dbReference>
<dbReference type="Ensembl" id="ENSCCRT00020053190.1">
    <property type="protein sequence ID" value="ENSCCRP00020048819.1"/>
    <property type="gene ID" value="ENSCCRG00020021676.1"/>
</dbReference>
<dbReference type="PANTHER" id="PTHR15254">
    <property type="entry name" value="FANCONI ANEMIA GROUP G PROTEIN FAMILY MEMBER"/>
    <property type="match status" value="1"/>
</dbReference>
<dbReference type="InterPro" id="IPR011990">
    <property type="entry name" value="TPR-like_helical_dom_sf"/>
</dbReference>